<keyword evidence="3" id="KW-0479">Metal-binding</keyword>
<evidence type="ECO:0000256" key="1">
    <source>
        <dbReference type="ARBA" id="ARBA00008853"/>
    </source>
</evidence>
<dbReference type="GO" id="GO:0004341">
    <property type="term" value="F:gluconolactonase activity"/>
    <property type="evidence" value="ECO:0007669"/>
    <property type="project" value="UniProtKB-EC"/>
</dbReference>
<dbReference type="InterPro" id="IPR005511">
    <property type="entry name" value="SMP-30"/>
</dbReference>
<dbReference type="PRINTS" id="PR01790">
    <property type="entry name" value="SMP30FAMILY"/>
</dbReference>
<dbReference type="EMBL" id="JACBZR010000001">
    <property type="protein sequence ID" value="NYI76753.1"/>
    <property type="molecule type" value="Genomic_DNA"/>
</dbReference>
<comment type="similarity">
    <text evidence="1">Belongs to the SMP-30/CGR1 family.</text>
</comment>
<dbReference type="SUPFAM" id="SSF63829">
    <property type="entry name" value="Calcium-dependent phosphotriesterase"/>
    <property type="match status" value="1"/>
</dbReference>
<proteinExistence type="inferred from homology"/>
<feature type="binding site" evidence="3">
    <location>
        <position position="58"/>
    </location>
    <ligand>
        <name>substrate</name>
    </ligand>
</feature>
<reference evidence="5 6" key="1">
    <citation type="submission" date="2020-07" db="EMBL/GenBank/DDBJ databases">
        <title>Sequencing the genomes of 1000 actinobacteria strains.</title>
        <authorList>
            <person name="Klenk H.-P."/>
        </authorList>
    </citation>
    <scope>NUCLEOTIDE SEQUENCE [LARGE SCALE GENOMIC DNA]</scope>
    <source>
        <strain evidence="5 6">DSM 26487</strain>
    </source>
</reference>
<dbReference type="AlphaFoldDB" id="A0A7Z0DK00"/>
<gene>
    <name evidence="5" type="ORF">BJ988_001401</name>
</gene>
<dbReference type="GO" id="GO:0005509">
    <property type="term" value="F:calcium ion binding"/>
    <property type="evidence" value="ECO:0007669"/>
    <property type="project" value="TreeGrafter"/>
</dbReference>
<evidence type="ECO:0000256" key="2">
    <source>
        <dbReference type="PIRSR" id="PIRSR605511-1"/>
    </source>
</evidence>
<dbReference type="PANTHER" id="PTHR10907">
    <property type="entry name" value="REGUCALCIN"/>
    <property type="match status" value="1"/>
</dbReference>
<keyword evidence="3" id="KW-0862">Zinc</keyword>
<dbReference type="GO" id="GO:0019853">
    <property type="term" value="P:L-ascorbic acid biosynthetic process"/>
    <property type="evidence" value="ECO:0007669"/>
    <property type="project" value="TreeGrafter"/>
</dbReference>
<feature type="domain" description="SMP-30/Gluconolactonase/LRE-like region" evidence="4">
    <location>
        <begin position="13"/>
        <end position="215"/>
    </location>
</feature>
<evidence type="ECO:0000313" key="5">
    <source>
        <dbReference type="EMBL" id="NYI76753.1"/>
    </source>
</evidence>
<keyword evidence="6" id="KW-1185">Reference proteome</keyword>
<feature type="active site" description="Proton donor/acceptor" evidence="2">
    <location>
        <position position="157"/>
    </location>
</feature>
<evidence type="ECO:0000256" key="3">
    <source>
        <dbReference type="PIRSR" id="PIRSR605511-2"/>
    </source>
</evidence>
<dbReference type="Proteomes" id="UP000564496">
    <property type="component" value="Unassembled WGS sequence"/>
</dbReference>
<feature type="binding site" evidence="3">
    <location>
        <position position="109"/>
    </location>
    <ligand>
        <name>a divalent metal cation</name>
        <dbReference type="ChEBI" id="CHEBI:60240"/>
    </ligand>
</feature>
<dbReference type="Gene3D" id="2.120.10.30">
    <property type="entry name" value="TolB, C-terminal domain"/>
    <property type="match status" value="1"/>
</dbReference>
<feature type="binding site" evidence="3">
    <location>
        <position position="157"/>
    </location>
    <ligand>
        <name>a divalent metal cation</name>
        <dbReference type="ChEBI" id="CHEBI:60240"/>
    </ligand>
</feature>
<accession>A0A7Z0DK00</accession>
<name>A0A7Z0DK00_9ACTN</name>
<sequence>METVIEHRRGIGGMAIHSDGGLVISGRNVAVKGLVGSDDTATHVLKENDPTNGIVGYNDLTVDAHGRLYVGSLAFVASESRDVDKPGQLFCIDLDGSARVVADDVLLTNGLGFSPDGSLLYHADTLRSTVFVYDVRDDGSLGPKRPFVQTSDDGHPDGLAVDVAGNVLVALPHTGLVGCFDASGYRTASIQIDVPMVTSLTFGGDDMRDLYIVSGSEGLDTDRGAGVFKARVETPGLAIPPCQVAV</sequence>
<dbReference type="PANTHER" id="PTHR10907:SF47">
    <property type="entry name" value="REGUCALCIN"/>
    <property type="match status" value="1"/>
</dbReference>
<comment type="caution">
    <text evidence="5">The sequence shown here is derived from an EMBL/GenBank/DDBJ whole genome shotgun (WGS) entry which is preliminary data.</text>
</comment>
<dbReference type="Pfam" id="PF08450">
    <property type="entry name" value="SGL"/>
    <property type="match status" value="1"/>
</dbReference>
<evidence type="ECO:0000259" key="4">
    <source>
        <dbReference type="Pfam" id="PF08450"/>
    </source>
</evidence>
<dbReference type="InterPro" id="IPR011042">
    <property type="entry name" value="6-blade_b-propeller_TolB-like"/>
</dbReference>
<organism evidence="5 6">
    <name type="scientific">Nocardioides panzhihuensis</name>
    <dbReference type="NCBI Taxonomy" id="860243"/>
    <lineage>
        <taxon>Bacteria</taxon>
        <taxon>Bacillati</taxon>
        <taxon>Actinomycetota</taxon>
        <taxon>Actinomycetes</taxon>
        <taxon>Propionibacteriales</taxon>
        <taxon>Nocardioidaceae</taxon>
        <taxon>Nocardioides</taxon>
    </lineage>
</organism>
<evidence type="ECO:0000313" key="6">
    <source>
        <dbReference type="Proteomes" id="UP000564496"/>
    </source>
</evidence>
<protein>
    <submittedName>
        <fullName evidence="5">Gluconolactonase</fullName>
        <ecNumber evidence="5">3.1.1.17</ecNumber>
    </submittedName>
</protein>
<dbReference type="EC" id="3.1.1.17" evidence="5"/>
<keyword evidence="5" id="KW-0378">Hydrolase</keyword>
<comment type="cofactor">
    <cofactor evidence="3">
        <name>Zn(2+)</name>
        <dbReference type="ChEBI" id="CHEBI:29105"/>
    </cofactor>
    <text evidence="3">Binds 1 divalent metal cation per subunit.</text>
</comment>
<dbReference type="InterPro" id="IPR013658">
    <property type="entry name" value="SGL"/>
</dbReference>